<dbReference type="EMBL" id="CP006935">
    <property type="protein sequence ID" value="AHC40480.1"/>
    <property type="molecule type" value="Genomic_DNA"/>
</dbReference>
<keyword evidence="2" id="KW-1185">Reference proteome</keyword>
<organism evidence="1 2">
    <name type="scientific">Mycoplasma ovis str. Michigan</name>
    <dbReference type="NCBI Taxonomy" id="1415773"/>
    <lineage>
        <taxon>Bacteria</taxon>
        <taxon>Bacillati</taxon>
        <taxon>Mycoplasmatota</taxon>
        <taxon>Mollicutes</taxon>
        <taxon>Mycoplasmataceae</taxon>
        <taxon>Mycoplasma</taxon>
    </lineage>
</organism>
<protein>
    <submittedName>
        <fullName evidence="1">Uncharacterized protein</fullName>
    </submittedName>
</protein>
<evidence type="ECO:0000313" key="2">
    <source>
        <dbReference type="Proteomes" id="UP000018745"/>
    </source>
</evidence>
<reference evidence="1 2" key="1">
    <citation type="journal article" date="2014" name="Genome Announc.">
        <title>Complete Genome Sequence of Mycoplasma ovis Strain Michigan, a Hemoplasma of Sheep with Two Distinct 16S rRNA Genes.</title>
        <authorList>
            <person name="Deshuillers P.L."/>
            <person name="Santos A.P."/>
            <person name="do Nascimento N.C."/>
            <person name="Hampel J.A."/>
            <person name="Bergin I.L."/>
            <person name="Dyson M.C."/>
            <person name="Messick J.B."/>
        </authorList>
    </citation>
    <scope>NUCLEOTIDE SEQUENCE [LARGE SCALE GENOMIC DNA]</scope>
    <source>
        <strain evidence="1 2">Michigan</strain>
    </source>
</reference>
<dbReference type="Proteomes" id="UP000018745">
    <property type="component" value="Chromosome"/>
</dbReference>
<evidence type="ECO:0000313" key="1">
    <source>
        <dbReference type="EMBL" id="AHC40480.1"/>
    </source>
</evidence>
<sequence>MFFLGGALVKGKIAYLCISLLGLSTGVGLVSAEARQNLVSQALGKLGGWVAKIFNYYGASSSPPVPSEPVDPIPRLTQAWGKVSDVATNIIGIVPMSYQWIKTEGNSKFLMNFFKNFWNYSFLENLVFNFHLTLKAWLGLLVDYEALSKFPDAFKTFKVLAQALSKDEQQDGKEIINWLYIRLAINPRRMITILKRGQKDGRKQKIEKEEHLKCNGAKKEKKPKKAKGDNLPLGICFIEKDKNKLIQEMTDFLKEGKIPEQSKKEE</sequence>
<gene>
    <name evidence="1" type="ORF">OVS_03660</name>
</gene>
<accession>A0ABM5P2F0</accession>
<dbReference type="RefSeq" id="WP_024071490.1">
    <property type="nucleotide sequence ID" value="NC_023062.1"/>
</dbReference>
<name>A0ABM5P2F0_9MOLU</name>
<proteinExistence type="predicted"/>